<dbReference type="EMBL" id="JAUSUL010000001">
    <property type="protein sequence ID" value="MDQ0314145.1"/>
    <property type="molecule type" value="Genomic_DNA"/>
</dbReference>
<dbReference type="Proteomes" id="UP001229244">
    <property type="component" value="Unassembled WGS sequence"/>
</dbReference>
<dbReference type="SMART" id="SM00271">
    <property type="entry name" value="DnaJ"/>
    <property type="match status" value="1"/>
</dbReference>
<dbReference type="SUPFAM" id="SSF46565">
    <property type="entry name" value="Chaperone J-domain"/>
    <property type="match status" value="1"/>
</dbReference>
<proteinExistence type="predicted"/>
<comment type="caution">
    <text evidence="2">The sequence shown here is derived from an EMBL/GenBank/DDBJ whole genome shotgun (WGS) entry which is preliminary data.</text>
</comment>
<dbReference type="AlphaFoldDB" id="A0AAE4ARR3"/>
<dbReference type="PANTHER" id="PTHR24074">
    <property type="entry name" value="CO-CHAPERONE PROTEIN DJLA"/>
    <property type="match status" value="1"/>
</dbReference>
<dbReference type="PROSITE" id="PS50076">
    <property type="entry name" value="DNAJ_2"/>
    <property type="match status" value="1"/>
</dbReference>
<keyword evidence="3" id="KW-1185">Reference proteome</keyword>
<dbReference type="InterPro" id="IPR036869">
    <property type="entry name" value="J_dom_sf"/>
</dbReference>
<evidence type="ECO:0000313" key="3">
    <source>
        <dbReference type="Proteomes" id="UP001229244"/>
    </source>
</evidence>
<dbReference type="CDD" id="cd07316">
    <property type="entry name" value="terB_like_DjlA"/>
    <property type="match status" value="1"/>
</dbReference>
<dbReference type="Gene3D" id="1.10.3680.10">
    <property type="entry name" value="TerB-like"/>
    <property type="match status" value="1"/>
</dbReference>
<evidence type="ECO:0000259" key="1">
    <source>
        <dbReference type="PROSITE" id="PS50076"/>
    </source>
</evidence>
<dbReference type="InterPro" id="IPR050817">
    <property type="entry name" value="DjlA_DnaK_co-chaperone"/>
</dbReference>
<dbReference type="InterPro" id="IPR029024">
    <property type="entry name" value="TerB-like"/>
</dbReference>
<dbReference type="CDD" id="cd06257">
    <property type="entry name" value="DnaJ"/>
    <property type="match status" value="1"/>
</dbReference>
<dbReference type="SUPFAM" id="SSF158682">
    <property type="entry name" value="TerB-like"/>
    <property type="match status" value="1"/>
</dbReference>
<dbReference type="Pfam" id="PF05099">
    <property type="entry name" value="TerB"/>
    <property type="match status" value="1"/>
</dbReference>
<dbReference type="Gene3D" id="1.10.287.110">
    <property type="entry name" value="DnaJ domain"/>
    <property type="match status" value="1"/>
</dbReference>
<gene>
    <name evidence="2" type="ORF">J2S73_000582</name>
</gene>
<feature type="domain" description="J" evidence="1">
    <location>
        <begin position="166"/>
        <end position="230"/>
    </location>
</feature>
<accession>A0AAE4ARR3</accession>
<name>A0AAE4ARR3_9HYPH</name>
<dbReference type="InterPro" id="IPR007791">
    <property type="entry name" value="DjlA_N"/>
</dbReference>
<evidence type="ECO:0000313" key="2">
    <source>
        <dbReference type="EMBL" id="MDQ0314145.1"/>
    </source>
</evidence>
<sequence>MSIWSRVTAAVQDISSVGADLIERIVGAVAGTEEERRAVAFTAAIVALSAKMAKADGVVTSEEVAAFRRNVQIPPHEVRNVDRLFRLAQQDVAGFEAYARRIANLFPGDDAFLADIVDVLFMIAAADGVVHEHELAVLERISELFGMDGSEFRRLKARHVREGSIDPYLVLGIDPDSDAEALKRHYRKLVAEHHPDRLIARGVPAEFVDVANARLAAINSAYEQVRRERRL</sequence>
<dbReference type="InterPro" id="IPR001623">
    <property type="entry name" value="DnaJ_domain"/>
</dbReference>
<organism evidence="2 3">
    <name type="scientific">Amorphus orientalis</name>
    <dbReference type="NCBI Taxonomy" id="649198"/>
    <lineage>
        <taxon>Bacteria</taxon>
        <taxon>Pseudomonadati</taxon>
        <taxon>Pseudomonadota</taxon>
        <taxon>Alphaproteobacteria</taxon>
        <taxon>Hyphomicrobiales</taxon>
        <taxon>Amorphaceae</taxon>
        <taxon>Amorphus</taxon>
    </lineage>
</organism>
<dbReference type="PRINTS" id="PR00625">
    <property type="entry name" value="JDOMAIN"/>
</dbReference>
<reference evidence="2" key="1">
    <citation type="submission" date="2023-07" db="EMBL/GenBank/DDBJ databases">
        <title>Genomic Encyclopedia of Type Strains, Phase IV (KMG-IV): sequencing the most valuable type-strain genomes for metagenomic binning, comparative biology and taxonomic classification.</title>
        <authorList>
            <person name="Goeker M."/>
        </authorList>
    </citation>
    <scope>NUCLEOTIDE SEQUENCE</scope>
    <source>
        <strain evidence="2">DSM 21202</strain>
    </source>
</reference>
<protein>
    <submittedName>
        <fullName evidence="2">DnaJ like chaperone protein</fullName>
    </submittedName>
</protein>
<dbReference type="Pfam" id="PF00226">
    <property type="entry name" value="DnaJ"/>
    <property type="match status" value="1"/>
</dbReference>
<dbReference type="RefSeq" id="WP_306883925.1">
    <property type="nucleotide sequence ID" value="NZ_JAUSUL010000001.1"/>
</dbReference>